<dbReference type="RefSeq" id="WP_047909351.1">
    <property type="nucleotide sequence ID" value="NZ_CP011808.2"/>
</dbReference>
<geneLocation type="plasmid" evidence="1 2">
    <name>pPF72-1</name>
</geneLocation>
<dbReference type="PATRIC" id="fig|656179.3.peg.5323"/>
<protein>
    <submittedName>
        <fullName evidence="1">Uncharacterized protein</fullName>
    </submittedName>
</protein>
<keyword evidence="1" id="KW-0614">Plasmid</keyword>
<proteinExistence type="predicted"/>
<dbReference type="AlphaFoldDB" id="A0A0H3X098"/>
<evidence type="ECO:0000313" key="2">
    <source>
        <dbReference type="Proteomes" id="UP000035651"/>
    </source>
</evidence>
<gene>
    <name evidence="1" type="ORF">AB870_24740</name>
</gene>
<evidence type="ECO:0000313" key="1">
    <source>
        <dbReference type="EMBL" id="AKM33392.1"/>
    </source>
</evidence>
<dbReference type="Pfam" id="PF03433">
    <property type="entry name" value="EspA"/>
    <property type="match status" value="1"/>
</dbReference>
<sequence>MPNAISSAHAVSVAQPVDKHANLATVEGAVSLCRRVLEVMAKLQDFHNVKVLDTANRLEKDAERANASKSKANELDAIIATLKEPGKTAALPGSVEKYMEDFGILVRAAPITPAAPSATPAPAASAGPADDAFLQGLKGPASAAPAAGATALAPAPASGGTSLREYLVEIKQDKGPHQLTLAQFGMIKSALDADSQKWGDLNAKNMMFLQNYLQQSNTLMTAQSNTANATNDMNKSIVANIR</sequence>
<keyword evidence="2" id="KW-1185">Reference proteome</keyword>
<organism evidence="1 2">
    <name type="scientific">Pandoraea faecigallinarum</name>
    <dbReference type="NCBI Taxonomy" id="656179"/>
    <lineage>
        <taxon>Bacteria</taxon>
        <taxon>Pseudomonadati</taxon>
        <taxon>Pseudomonadota</taxon>
        <taxon>Betaproteobacteria</taxon>
        <taxon>Burkholderiales</taxon>
        <taxon>Burkholderiaceae</taxon>
        <taxon>Pandoraea</taxon>
    </lineage>
</organism>
<dbReference type="KEGG" id="pfg:AB870_24740"/>
<name>A0A0H3X098_9BURK</name>
<reference evidence="1" key="1">
    <citation type="submission" date="2016-06" db="EMBL/GenBank/DDBJ databases">
        <title>Complete Genome Sequence of Pandoraea faecigallinarum DSM-23572.</title>
        <authorList>
            <person name="Yong D."/>
            <person name="Ee R."/>
            <person name="Lim Y.-L."/>
            <person name="Yin W.-F."/>
            <person name="Chan K.-G."/>
        </authorList>
    </citation>
    <scope>NUCLEOTIDE SEQUENCE</scope>
    <source>
        <strain evidence="1">DSM 23572</strain>
        <plasmid evidence="1">pPF72-1</plasmid>
    </source>
</reference>
<dbReference type="InterPro" id="IPR035074">
    <property type="entry name" value="EspA/CesA-like"/>
</dbReference>
<dbReference type="SUPFAM" id="SSF116927">
    <property type="entry name" value="EspA/CesA-like"/>
    <property type="match status" value="1"/>
</dbReference>
<dbReference type="InterPro" id="IPR005095">
    <property type="entry name" value="EspA"/>
</dbReference>
<dbReference type="OrthoDB" id="9914173at2"/>
<dbReference type="EMBL" id="CP011808">
    <property type="protein sequence ID" value="AKM33392.1"/>
    <property type="molecule type" value="Genomic_DNA"/>
</dbReference>
<dbReference type="Proteomes" id="UP000035651">
    <property type="component" value="Plasmid pPF72-1"/>
</dbReference>
<accession>A0A0H3X098</accession>